<dbReference type="Gene3D" id="2.60.120.260">
    <property type="entry name" value="Galactose-binding domain-like"/>
    <property type="match status" value="1"/>
</dbReference>
<dbReference type="PANTHER" id="PTHR24543">
    <property type="entry name" value="MULTICOPPER OXIDASE-RELATED"/>
    <property type="match status" value="1"/>
</dbReference>
<accession>A0A1S3ILW2</accession>
<feature type="non-terminal residue" evidence="3">
    <location>
        <position position="114"/>
    </location>
</feature>
<reference evidence="3" key="1">
    <citation type="submission" date="2025-08" db="UniProtKB">
        <authorList>
            <consortium name="RefSeq"/>
        </authorList>
    </citation>
    <scope>IDENTIFICATION</scope>
    <source>
        <tissue evidence="3">Gonads</tissue>
    </source>
</reference>
<dbReference type="SUPFAM" id="SSF49785">
    <property type="entry name" value="Galactose-binding domain-like"/>
    <property type="match status" value="1"/>
</dbReference>
<dbReference type="GeneID" id="106165410"/>
<name>A0A1S3ILW2_LINAN</name>
<dbReference type="Pfam" id="PF00754">
    <property type="entry name" value="F5_F8_type_C"/>
    <property type="match status" value="1"/>
</dbReference>
<dbReference type="InterPro" id="IPR008979">
    <property type="entry name" value="Galactose-bd-like_sf"/>
</dbReference>
<dbReference type="PROSITE" id="PS50022">
    <property type="entry name" value="FA58C_3"/>
    <property type="match status" value="1"/>
</dbReference>
<dbReference type="KEGG" id="lak:106165410"/>
<dbReference type="CDD" id="cd00057">
    <property type="entry name" value="FA58C"/>
    <property type="match status" value="1"/>
</dbReference>
<gene>
    <name evidence="3" type="primary">LOC106165410</name>
</gene>
<organism evidence="2 3">
    <name type="scientific">Lingula anatina</name>
    <name type="common">Brachiopod</name>
    <name type="synonym">Lingula unguis</name>
    <dbReference type="NCBI Taxonomy" id="7574"/>
    <lineage>
        <taxon>Eukaryota</taxon>
        <taxon>Metazoa</taxon>
        <taxon>Spiralia</taxon>
        <taxon>Lophotrochozoa</taxon>
        <taxon>Brachiopoda</taxon>
        <taxon>Linguliformea</taxon>
        <taxon>Lingulata</taxon>
        <taxon>Lingulida</taxon>
        <taxon>Linguloidea</taxon>
        <taxon>Lingulidae</taxon>
        <taxon>Lingula</taxon>
    </lineage>
</organism>
<dbReference type="Proteomes" id="UP000085678">
    <property type="component" value="Unplaced"/>
</dbReference>
<keyword evidence="2" id="KW-1185">Reference proteome</keyword>
<evidence type="ECO:0000313" key="2">
    <source>
        <dbReference type="Proteomes" id="UP000085678"/>
    </source>
</evidence>
<dbReference type="InParanoid" id="A0A1S3ILW2"/>
<evidence type="ECO:0000259" key="1">
    <source>
        <dbReference type="PROSITE" id="PS50022"/>
    </source>
</evidence>
<proteinExistence type="predicted"/>
<dbReference type="RefSeq" id="XP_013399068.1">
    <property type="nucleotide sequence ID" value="XM_013543614.1"/>
</dbReference>
<feature type="domain" description="F5/8 type C" evidence="1">
    <location>
        <begin position="1"/>
        <end position="112"/>
    </location>
</feature>
<dbReference type="AlphaFoldDB" id="A0A1S3ILW2"/>
<evidence type="ECO:0000313" key="3">
    <source>
        <dbReference type="RefSeq" id="XP_013399068.1"/>
    </source>
</evidence>
<sequence length="114" mass="12635">MSKSGAWCAATNVVNEWFQIDLQRKMIITRVATQARGGGSQYVTKYELQISVDGVGFECYSVTNGTCKVFNGNWGNTVRSNYLKPSAVGRYVRFSVQAWGGHISGKFEVYGYDA</sequence>
<dbReference type="OrthoDB" id="6126389at2759"/>
<protein>
    <submittedName>
        <fullName evidence="3">Lactadherin-like</fullName>
    </submittedName>
</protein>
<dbReference type="InterPro" id="IPR000421">
    <property type="entry name" value="FA58C"/>
</dbReference>